<gene>
    <name evidence="1" type="ORF">MRB53_035156</name>
</gene>
<proteinExistence type="predicted"/>
<evidence type="ECO:0000313" key="1">
    <source>
        <dbReference type="EMBL" id="KAJ8615784.1"/>
    </source>
</evidence>
<organism evidence="1 2">
    <name type="scientific">Persea americana</name>
    <name type="common">Avocado</name>
    <dbReference type="NCBI Taxonomy" id="3435"/>
    <lineage>
        <taxon>Eukaryota</taxon>
        <taxon>Viridiplantae</taxon>
        <taxon>Streptophyta</taxon>
        <taxon>Embryophyta</taxon>
        <taxon>Tracheophyta</taxon>
        <taxon>Spermatophyta</taxon>
        <taxon>Magnoliopsida</taxon>
        <taxon>Magnoliidae</taxon>
        <taxon>Laurales</taxon>
        <taxon>Lauraceae</taxon>
        <taxon>Persea</taxon>
    </lineage>
</organism>
<evidence type="ECO:0000313" key="2">
    <source>
        <dbReference type="Proteomes" id="UP001234297"/>
    </source>
</evidence>
<accession>A0ACC2K3W9</accession>
<sequence>MWGQPNPKNRSLPAIFFLSGSCAGVQQHSNASSAVLAIFFSGETRSPLLLSSPVTARSNDKDRSSFSPPVDQLVFFSGRSNSPIAALWFLHDDESSRNLDLFLHDDESSSAAIRTSFFFVLF</sequence>
<keyword evidence="2" id="KW-1185">Reference proteome</keyword>
<dbReference type="EMBL" id="CM056820">
    <property type="protein sequence ID" value="KAJ8615784.1"/>
    <property type="molecule type" value="Genomic_DNA"/>
</dbReference>
<reference evidence="1 2" key="1">
    <citation type="journal article" date="2022" name="Hortic Res">
        <title>A haplotype resolved chromosomal level avocado genome allows analysis of novel avocado genes.</title>
        <authorList>
            <person name="Nath O."/>
            <person name="Fletcher S.J."/>
            <person name="Hayward A."/>
            <person name="Shaw L.M."/>
            <person name="Masouleh A.K."/>
            <person name="Furtado A."/>
            <person name="Henry R.J."/>
            <person name="Mitter N."/>
        </authorList>
    </citation>
    <scope>NUCLEOTIDE SEQUENCE [LARGE SCALE GENOMIC DNA]</scope>
    <source>
        <strain evidence="2">cv. Hass</strain>
    </source>
</reference>
<name>A0ACC2K3W9_PERAE</name>
<dbReference type="Proteomes" id="UP001234297">
    <property type="component" value="Chromosome 12"/>
</dbReference>
<comment type="caution">
    <text evidence="1">The sequence shown here is derived from an EMBL/GenBank/DDBJ whole genome shotgun (WGS) entry which is preliminary data.</text>
</comment>
<protein>
    <submittedName>
        <fullName evidence="1">Uncharacterized protein</fullName>
    </submittedName>
</protein>